<dbReference type="Proteomes" id="UP000278746">
    <property type="component" value="Unassembled WGS sequence"/>
</dbReference>
<dbReference type="Pfam" id="PF26326">
    <property type="entry name" value="YtzJ"/>
    <property type="match status" value="1"/>
</dbReference>
<accession>A0A3M7TXW2</accession>
<dbReference type="InterPro" id="IPR058867">
    <property type="entry name" value="YtzJ"/>
</dbReference>
<protein>
    <submittedName>
        <fullName evidence="1">Uncharacterized protein</fullName>
    </submittedName>
</protein>
<evidence type="ECO:0000313" key="1">
    <source>
        <dbReference type="EMBL" id="RNA70333.1"/>
    </source>
</evidence>
<dbReference type="OrthoDB" id="2679903at2"/>
<organism evidence="1 2">
    <name type="scientific">Alteribacter keqinensis</name>
    <dbReference type="NCBI Taxonomy" id="2483800"/>
    <lineage>
        <taxon>Bacteria</taxon>
        <taxon>Bacillati</taxon>
        <taxon>Bacillota</taxon>
        <taxon>Bacilli</taxon>
        <taxon>Bacillales</taxon>
        <taxon>Bacillaceae</taxon>
        <taxon>Alteribacter</taxon>
    </lineage>
</organism>
<dbReference type="RefSeq" id="WP_122898016.1">
    <property type="nucleotide sequence ID" value="NZ_RHIB01000001.1"/>
</dbReference>
<dbReference type="AlphaFoldDB" id="A0A3M7TXW2"/>
<proteinExistence type="predicted"/>
<name>A0A3M7TXW2_9BACI</name>
<comment type="caution">
    <text evidence="1">The sequence shown here is derived from an EMBL/GenBank/DDBJ whole genome shotgun (WGS) entry which is preliminary data.</text>
</comment>
<keyword evidence="2" id="KW-1185">Reference proteome</keyword>
<sequence>MKIMSTSKLAKEKVQKIQAGFSAFAETHEVTDLIRKEIKSMGLDVIEEKTEHGSWFIPKKRA</sequence>
<evidence type="ECO:0000313" key="2">
    <source>
        <dbReference type="Proteomes" id="UP000278746"/>
    </source>
</evidence>
<gene>
    <name evidence="1" type="ORF">EBO34_10525</name>
</gene>
<reference evidence="1 2" key="1">
    <citation type="submission" date="2018-10" db="EMBL/GenBank/DDBJ databases">
        <title>Bacillus Keqinensis sp. nov., a moderately halophilic bacterium isolated from a saline-alkaline lake.</title>
        <authorList>
            <person name="Wang H."/>
        </authorList>
    </citation>
    <scope>NUCLEOTIDE SEQUENCE [LARGE SCALE GENOMIC DNA]</scope>
    <source>
        <strain evidence="1 2">KQ-3</strain>
    </source>
</reference>
<dbReference type="EMBL" id="RHIB01000001">
    <property type="protein sequence ID" value="RNA70333.1"/>
    <property type="molecule type" value="Genomic_DNA"/>
</dbReference>